<organism evidence="1 2">
    <name type="scientific">Mauremys mutica</name>
    <name type="common">yellowpond turtle</name>
    <dbReference type="NCBI Taxonomy" id="74926"/>
    <lineage>
        <taxon>Eukaryota</taxon>
        <taxon>Metazoa</taxon>
        <taxon>Chordata</taxon>
        <taxon>Craniata</taxon>
        <taxon>Vertebrata</taxon>
        <taxon>Euteleostomi</taxon>
        <taxon>Archelosauria</taxon>
        <taxon>Testudinata</taxon>
        <taxon>Testudines</taxon>
        <taxon>Cryptodira</taxon>
        <taxon>Durocryptodira</taxon>
        <taxon>Testudinoidea</taxon>
        <taxon>Geoemydidae</taxon>
        <taxon>Geoemydinae</taxon>
        <taxon>Mauremys</taxon>
    </lineage>
</organism>
<sequence>KQRDQGGALLQKCLHQNLKITMEREGRNRIHKQRFLPLQGQQTYTVPGQDAIDTGCFPR</sequence>
<gene>
    <name evidence="1" type="ORF">KIL84_018957</name>
</gene>
<reference evidence="1" key="1">
    <citation type="submission" date="2021-09" db="EMBL/GenBank/DDBJ databases">
        <title>The genome of Mauremys mutica provides insights into the evolution of semi-aquatic lifestyle.</title>
        <authorList>
            <person name="Gong S."/>
            <person name="Gao Y."/>
        </authorList>
    </citation>
    <scope>NUCLEOTIDE SEQUENCE</scope>
    <source>
        <strain evidence="1">MM-2020</strain>
        <tissue evidence="1">Muscle</tissue>
    </source>
</reference>
<comment type="caution">
    <text evidence="1">The sequence shown here is derived from an EMBL/GenBank/DDBJ whole genome shotgun (WGS) entry which is preliminary data.</text>
</comment>
<dbReference type="EMBL" id="JAHDVG010000463">
    <property type="protein sequence ID" value="KAH1186208.1"/>
    <property type="molecule type" value="Genomic_DNA"/>
</dbReference>
<dbReference type="Proteomes" id="UP000827986">
    <property type="component" value="Unassembled WGS sequence"/>
</dbReference>
<feature type="non-terminal residue" evidence="1">
    <location>
        <position position="59"/>
    </location>
</feature>
<feature type="non-terminal residue" evidence="1">
    <location>
        <position position="1"/>
    </location>
</feature>
<evidence type="ECO:0000313" key="1">
    <source>
        <dbReference type="EMBL" id="KAH1186208.1"/>
    </source>
</evidence>
<protein>
    <submittedName>
        <fullName evidence="1">Uncharacterized protein</fullName>
    </submittedName>
</protein>
<name>A0A9D4B9J4_9SAUR</name>
<keyword evidence="2" id="KW-1185">Reference proteome</keyword>
<proteinExistence type="predicted"/>
<dbReference type="AlphaFoldDB" id="A0A9D4B9J4"/>
<accession>A0A9D4B9J4</accession>
<evidence type="ECO:0000313" key="2">
    <source>
        <dbReference type="Proteomes" id="UP000827986"/>
    </source>
</evidence>